<name>A0A485NCB1_LYNPA</name>
<protein>
    <submittedName>
        <fullName evidence="1">Uncharacterized protein</fullName>
    </submittedName>
</protein>
<accession>A0A485NCB1</accession>
<gene>
    <name evidence="1" type="ORF">LYPA_23C004072</name>
</gene>
<dbReference type="Proteomes" id="UP000386466">
    <property type="component" value="Unassembled WGS sequence"/>
</dbReference>
<sequence length="64" mass="7049">VTVEKKLQSFTVRRQKTVAEVAIGAREEGVSKEENVWAVPVRRHQGVAEVATGATEYGVPLEEK</sequence>
<feature type="non-terminal residue" evidence="1">
    <location>
        <position position="1"/>
    </location>
</feature>
<evidence type="ECO:0000313" key="1">
    <source>
        <dbReference type="EMBL" id="VFV29949.1"/>
    </source>
</evidence>
<dbReference type="EMBL" id="CAAGRJ010013373">
    <property type="protein sequence ID" value="VFV29949.1"/>
    <property type="molecule type" value="Genomic_DNA"/>
</dbReference>
<proteinExistence type="predicted"/>
<evidence type="ECO:0000313" key="2">
    <source>
        <dbReference type="Proteomes" id="UP000386466"/>
    </source>
</evidence>
<dbReference type="AlphaFoldDB" id="A0A485NCB1"/>
<reference evidence="1 2" key="1">
    <citation type="submission" date="2019-01" db="EMBL/GenBank/DDBJ databases">
        <authorList>
            <person name="Alioto T."/>
            <person name="Alioto T."/>
        </authorList>
    </citation>
    <scope>NUCLEOTIDE SEQUENCE [LARGE SCALE GENOMIC DNA]</scope>
</reference>
<feature type="non-terminal residue" evidence="1">
    <location>
        <position position="64"/>
    </location>
</feature>
<organism evidence="1 2">
    <name type="scientific">Lynx pardinus</name>
    <name type="common">Iberian lynx</name>
    <name type="synonym">Felis pardina</name>
    <dbReference type="NCBI Taxonomy" id="191816"/>
    <lineage>
        <taxon>Eukaryota</taxon>
        <taxon>Metazoa</taxon>
        <taxon>Chordata</taxon>
        <taxon>Craniata</taxon>
        <taxon>Vertebrata</taxon>
        <taxon>Euteleostomi</taxon>
        <taxon>Mammalia</taxon>
        <taxon>Eutheria</taxon>
        <taxon>Laurasiatheria</taxon>
        <taxon>Carnivora</taxon>
        <taxon>Feliformia</taxon>
        <taxon>Felidae</taxon>
        <taxon>Felinae</taxon>
        <taxon>Lynx</taxon>
    </lineage>
</organism>
<keyword evidence="2" id="KW-1185">Reference proteome</keyword>